<feature type="chain" id="PRO_5016826852" description="Exo-alpha-sialidase" evidence="1">
    <location>
        <begin position="21"/>
        <end position="344"/>
    </location>
</feature>
<keyword evidence="1" id="KW-0732">Signal</keyword>
<dbReference type="SUPFAM" id="SSF50939">
    <property type="entry name" value="Sialidases"/>
    <property type="match status" value="1"/>
</dbReference>
<dbReference type="InterPro" id="IPR036278">
    <property type="entry name" value="Sialidase_sf"/>
</dbReference>
<evidence type="ECO:0000313" key="2">
    <source>
        <dbReference type="EMBL" id="RCR71188.1"/>
    </source>
</evidence>
<dbReference type="Proteomes" id="UP000253383">
    <property type="component" value="Unassembled WGS sequence"/>
</dbReference>
<protein>
    <recommendedName>
        <fullName evidence="4">Exo-alpha-sialidase</fullName>
    </recommendedName>
</protein>
<sequence length="344" mass="38772">MKKLLLFLSLISCCSWSARAQDGTFPDYVRVAKIWDQPPHSAFTDLVLFNNEFYCTFREGLTHVDTTNSGKVRILKSKDGRDWKSVALLVIPKIDLRDPKLTITPDKKLMVTMAGAVFGPTGGKVKVQRIAPMVSFSDKKGANFSEPQKSTLDPAISPSKDWIWRTTWHNGTGYAIDYQIVTDDKWVVYLLKTKDGIQYDKVSDLDVTGRPNESTIRFDKTGKMVVLIRREAEDQMGLVAESPAPYTNWTYHKMAIRLGGPNFLFLNDQKLVIGSRNYASPNKMALYLTDRQGNITKTIPFPSSGDASYPGMVIHQNKLWVSYYSTHDGKSAIYLAQVPLDKLN</sequence>
<keyword evidence="3" id="KW-1185">Reference proteome</keyword>
<feature type="signal peptide" evidence="1">
    <location>
        <begin position="1"/>
        <end position="20"/>
    </location>
</feature>
<accession>A0A368JU58</accession>
<evidence type="ECO:0000256" key="1">
    <source>
        <dbReference type="SAM" id="SignalP"/>
    </source>
</evidence>
<organism evidence="2 3">
    <name type="scientific">Larkinella punicea</name>
    <dbReference type="NCBI Taxonomy" id="2315727"/>
    <lineage>
        <taxon>Bacteria</taxon>
        <taxon>Pseudomonadati</taxon>
        <taxon>Bacteroidota</taxon>
        <taxon>Cytophagia</taxon>
        <taxon>Cytophagales</taxon>
        <taxon>Spirosomataceae</taxon>
        <taxon>Larkinella</taxon>
    </lineage>
</organism>
<dbReference type="EMBL" id="QOWE01000002">
    <property type="protein sequence ID" value="RCR71188.1"/>
    <property type="molecule type" value="Genomic_DNA"/>
</dbReference>
<evidence type="ECO:0000313" key="3">
    <source>
        <dbReference type="Proteomes" id="UP000253383"/>
    </source>
</evidence>
<reference evidence="2 3" key="1">
    <citation type="submission" date="2018-07" db="EMBL/GenBank/DDBJ databases">
        <title>Genome analysis of Larkinella rosea.</title>
        <authorList>
            <person name="Zhou Z."/>
            <person name="Wang G."/>
        </authorList>
    </citation>
    <scope>NUCLEOTIDE SEQUENCE [LARGE SCALE GENOMIC DNA]</scope>
    <source>
        <strain evidence="3">zzj9</strain>
    </source>
</reference>
<proteinExistence type="predicted"/>
<evidence type="ECO:0008006" key="4">
    <source>
        <dbReference type="Google" id="ProtNLM"/>
    </source>
</evidence>
<gene>
    <name evidence="2" type="ORF">DUE52_02760</name>
</gene>
<comment type="caution">
    <text evidence="2">The sequence shown here is derived from an EMBL/GenBank/DDBJ whole genome shotgun (WGS) entry which is preliminary data.</text>
</comment>
<name>A0A368JU58_9BACT</name>
<dbReference type="OrthoDB" id="20875at2"/>
<dbReference type="RefSeq" id="WP_114404418.1">
    <property type="nucleotide sequence ID" value="NZ_QOWE01000002.1"/>
</dbReference>
<dbReference type="Gene3D" id="2.120.10.10">
    <property type="match status" value="1"/>
</dbReference>
<dbReference type="AlphaFoldDB" id="A0A368JU58"/>